<evidence type="ECO:0000259" key="1">
    <source>
        <dbReference type="PROSITE" id="PS51077"/>
    </source>
</evidence>
<evidence type="ECO:0000313" key="3">
    <source>
        <dbReference type="Proteomes" id="UP000230551"/>
    </source>
</evidence>
<dbReference type="InterPro" id="IPR050707">
    <property type="entry name" value="HTH_MetabolicPath_Reg"/>
</dbReference>
<dbReference type="PANTHER" id="PTHR30136:SF24">
    <property type="entry name" value="HTH-TYPE TRANSCRIPTIONAL REPRESSOR ALLR"/>
    <property type="match status" value="1"/>
</dbReference>
<feature type="domain" description="HTH iclR-type" evidence="1">
    <location>
        <begin position="13"/>
        <end position="73"/>
    </location>
</feature>
<accession>A0A2G5PA66</accession>
<dbReference type="RefSeq" id="WP_090588952.1">
    <property type="nucleotide sequence ID" value="NZ_CP104302.1"/>
</dbReference>
<comment type="caution">
    <text evidence="2">The sequence shown here is derived from an EMBL/GenBank/DDBJ whole genome shotgun (WGS) entry which is preliminary data.</text>
</comment>
<sequence>MLVQQKPQADRGRSVLATGTHVVEAVAAAQHGIGITDLAQRTGLPKSTAHRLAGQLTESGLLERVGGRYYVGAAVGRWGRSRRPARTLHRAAALPVRRYAHLSRALVGVVALVDGRPETVLDHAADPLPFTVDLAAADWRRTAFGKVMSDRAIARDECGLLPGVSCIAGELELPGCQWRAALCALYFQPALPATATTQLVDAMRAIERNWARGLG</sequence>
<reference evidence="2 3" key="1">
    <citation type="journal article" date="2017" name="Infect. Genet. Evol.">
        <title>The new phylogeny of the genus Mycobacterium: The old and the news.</title>
        <authorList>
            <person name="Tortoli E."/>
            <person name="Fedrizzi T."/>
            <person name="Meehan C.J."/>
            <person name="Trovato A."/>
            <person name="Grottola A."/>
            <person name="Giacobazzi E."/>
            <person name="Serpini G.F."/>
            <person name="Tagliazucchi S."/>
            <person name="Fabio A."/>
            <person name="Bettua C."/>
            <person name="Bertorelli R."/>
            <person name="Frascaro F."/>
            <person name="De Sanctis V."/>
            <person name="Pecorari M."/>
            <person name="Jousson O."/>
            <person name="Segata N."/>
            <person name="Cirillo D.M."/>
        </authorList>
    </citation>
    <scope>NUCLEOTIDE SEQUENCE [LARGE SCALE GENOMIC DNA]</scope>
    <source>
        <strain evidence="2 3">CIP1034565</strain>
    </source>
</reference>
<dbReference type="EMBL" id="PDCN02000014">
    <property type="protein sequence ID" value="PIB74784.1"/>
    <property type="molecule type" value="Genomic_DNA"/>
</dbReference>
<dbReference type="SMART" id="SM00346">
    <property type="entry name" value="HTH_ICLR"/>
    <property type="match status" value="1"/>
</dbReference>
<dbReference type="STRING" id="85968.GCA_900073015_02031"/>
<dbReference type="Proteomes" id="UP000230551">
    <property type="component" value="Unassembled WGS sequence"/>
</dbReference>
<dbReference type="InterPro" id="IPR005471">
    <property type="entry name" value="Tscrpt_reg_IclR_N"/>
</dbReference>
<dbReference type="GO" id="GO:0003700">
    <property type="term" value="F:DNA-binding transcription factor activity"/>
    <property type="evidence" value="ECO:0007669"/>
    <property type="project" value="TreeGrafter"/>
</dbReference>
<dbReference type="Gene3D" id="1.10.10.10">
    <property type="entry name" value="Winged helix-like DNA-binding domain superfamily/Winged helix DNA-binding domain"/>
    <property type="match status" value="1"/>
</dbReference>
<gene>
    <name evidence="2" type="ORF">CQY22_011715</name>
</gene>
<dbReference type="GO" id="GO:0003677">
    <property type="term" value="F:DNA binding"/>
    <property type="evidence" value="ECO:0007669"/>
    <property type="project" value="InterPro"/>
</dbReference>
<proteinExistence type="predicted"/>
<organism evidence="2 3">
    <name type="scientific">Mycolicibacterium brumae</name>
    <dbReference type="NCBI Taxonomy" id="85968"/>
    <lineage>
        <taxon>Bacteria</taxon>
        <taxon>Bacillati</taxon>
        <taxon>Actinomycetota</taxon>
        <taxon>Actinomycetes</taxon>
        <taxon>Mycobacteriales</taxon>
        <taxon>Mycobacteriaceae</taxon>
        <taxon>Mycolicibacterium</taxon>
    </lineage>
</organism>
<dbReference type="InterPro" id="IPR036390">
    <property type="entry name" value="WH_DNA-bd_sf"/>
</dbReference>
<dbReference type="OrthoDB" id="8479143at2"/>
<dbReference type="GO" id="GO:0045892">
    <property type="term" value="P:negative regulation of DNA-templated transcription"/>
    <property type="evidence" value="ECO:0007669"/>
    <property type="project" value="TreeGrafter"/>
</dbReference>
<dbReference type="InterPro" id="IPR036388">
    <property type="entry name" value="WH-like_DNA-bd_sf"/>
</dbReference>
<name>A0A2G5PA66_9MYCO</name>
<dbReference type="Pfam" id="PF09339">
    <property type="entry name" value="HTH_IclR"/>
    <property type="match status" value="1"/>
</dbReference>
<evidence type="ECO:0000313" key="2">
    <source>
        <dbReference type="EMBL" id="PIB74784.1"/>
    </source>
</evidence>
<dbReference type="AlphaFoldDB" id="A0A2G5PA66"/>
<dbReference type="SUPFAM" id="SSF46785">
    <property type="entry name" value="Winged helix' DNA-binding domain"/>
    <property type="match status" value="1"/>
</dbReference>
<dbReference type="PROSITE" id="PS51077">
    <property type="entry name" value="HTH_ICLR"/>
    <property type="match status" value="1"/>
</dbReference>
<protein>
    <recommendedName>
        <fullName evidence="1">HTH iclR-type domain-containing protein</fullName>
    </recommendedName>
</protein>
<dbReference type="PANTHER" id="PTHR30136">
    <property type="entry name" value="HELIX-TURN-HELIX TRANSCRIPTIONAL REGULATOR, ICLR FAMILY"/>
    <property type="match status" value="1"/>
</dbReference>
<keyword evidence="3" id="KW-1185">Reference proteome</keyword>